<dbReference type="RefSeq" id="WP_377318146.1">
    <property type="nucleotide sequence ID" value="NZ_JBHSNF010000001.1"/>
</dbReference>
<organism evidence="1 2">
    <name type="scientific">Rhodanobacter ginsengisoli</name>
    <dbReference type="NCBI Taxonomy" id="418646"/>
    <lineage>
        <taxon>Bacteria</taxon>
        <taxon>Pseudomonadati</taxon>
        <taxon>Pseudomonadota</taxon>
        <taxon>Gammaproteobacteria</taxon>
        <taxon>Lysobacterales</taxon>
        <taxon>Rhodanobacteraceae</taxon>
        <taxon>Rhodanobacter</taxon>
    </lineage>
</organism>
<comment type="caution">
    <text evidence="1">The sequence shown here is derived from an EMBL/GenBank/DDBJ whole genome shotgun (WGS) entry which is preliminary data.</text>
</comment>
<sequence>MTIRYFRFAQAEVLAAVKVYCAQCDELSRQAVALAKAFDAKPVYQTGVSGRSFYGIKFAAPLASELWTKASKQTAGCQFPRRRARASLRNELADIRDRWDALKPTMKPDLDAVWKACGTDWGVLILSGVGYVITPDAFYVGTSTCLTKGEEITGGQYEKASSGVKV</sequence>
<accession>A0ABW0QJV6</accession>
<evidence type="ECO:0000313" key="2">
    <source>
        <dbReference type="Proteomes" id="UP001596114"/>
    </source>
</evidence>
<gene>
    <name evidence="1" type="ORF">ACFPPA_05765</name>
</gene>
<name>A0ABW0QJV6_9GAMM</name>
<keyword evidence="2" id="KW-1185">Reference proteome</keyword>
<dbReference type="Proteomes" id="UP001596114">
    <property type="component" value="Unassembled WGS sequence"/>
</dbReference>
<protein>
    <submittedName>
        <fullName evidence="1">Uncharacterized protein</fullName>
    </submittedName>
</protein>
<dbReference type="EMBL" id="JBHSNF010000001">
    <property type="protein sequence ID" value="MFC5525246.1"/>
    <property type="molecule type" value="Genomic_DNA"/>
</dbReference>
<evidence type="ECO:0000313" key="1">
    <source>
        <dbReference type="EMBL" id="MFC5525246.1"/>
    </source>
</evidence>
<proteinExistence type="predicted"/>
<reference evidence="2" key="1">
    <citation type="journal article" date="2019" name="Int. J. Syst. Evol. Microbiol.">
        <title>The Global Catalogue of Microorganisms (GCM) 10K type strain sequencing project: providing services to taxonomists for standard genome sequencing and annotation.</title>
        <authorList>
            <consortium name="The Broad Institute Genomics Platform"/>
            <consortium name="The Broad Institute Genome Sequencing Center for Infectious Disease"/>
            <person name="Wu L."/>
            <person name="Ma J."/>
        </authorList>
    </citation>
    <scope>NUCLEOTIDE SEQUENCE [LARGE SCALE GENOMIC DNA]</scope>
    <source>
        <strain evidence="2">CGMCC 1.16619</strain>
    </source>
</reference>